<evidence type="ECO:0000256" key="2">
    <source>
        <dbReference type="ARBA" id="ARBA00006339"/>
    </source>
</evidence>
<keyword evidence="10" id="KW-1185">Reference proteome</keyword>
<evidence type="ECO:0000256" key="4">
    <source>
        <dbReference type="ARBA" id="ARBA00022692"/>
    </source>
</evidence>
<comment type="caution">
    <text evidence="9">The sequence shown here is derived from an EMBL/GenBank/DDBJ whole genome shotgun (WGS) entry which is preliminary data.</text>
</comment>
<evidence type="ECO:0000256" key="6">
    <source>
        <dbReference type="ARBA" id="ARBA00023034"/>
    </source>
</evidence>
<dbReference type="GO" id="GO:0000139">
    <property type="term" value="C:Golgi membrane"/>
    <property type="evidence" value="ECO:0007669"/>
    <property type="project" value="UniProtKB-SubCell"/>
</dbReference>
<dbReference type="PANTHER" id="PTHR12137:SF54">
    <property type="entry name" value="CARBOHYDRATE SULFOTRANSFERASE"/>
    <property type="match status" value="1"/>
</dbReference>
<evidence type="ECO:0000313" key="9">
    <source>
        <dbReference type="EMBL" id="KAG5188112.1"/>
    </source>
</evidence>
<keyword evidence="4" id="KW-0812">Transmembrane</keyword>
<evidence type="ECO:0000256" key="5">
    <source>
        <dbReference type="ARBA" id="ARBA00022989"/>
    </source>
</evidence>
<keyword evidence="7" id="KW-0472">Membrane</keyword>
<accession>A0A836CJ81</accession>
<dbReference type="InterPro" id="IPR018011">
    <property type="entry name" value="Carb_sulfotrans_8-10"/>
</dbReference>
<evidence type="ECO:0000313" key="10">
    <source>
        <dbReference type="Proteomes" id="UP000664859"/>
    </source>
</evidence>
<dbReference type="Proteomes" id="UP000664859">
    <property type="component" value="Unassembled WGS sequence"/>
</dbReference>
<evidence type="ECO:0000256" key="7">
    <source>
        <dbReference type="ARBA" id="ARBA00023136"/>
    </source>
</evidence>
<evidence type="ECO:0000256" key="3">
    <source>
        <dbReference type="ARBA" id="ARBA00022679"/>
    </source>
</evidence>
<dbReference type="GO" id="GO:0016051">
    <property type="term" value="P:carbohydrate biosynthetic process"/>
    <property type="evidence" value="ECO:0007669"/>
    <property type="project" value="InterPro"/>
</dbReference>
<dbReference type="PANTHER" id="PTHR12137">
    <property type="entry name" value="CARBOHYDRATE SULFOTRANSFERASE"/>
    <property type="match status" value="1"/>
</dbReference>
<dbReference type="EMBL" id="JAFCMP010000077">
    <property type="protein sequence ID" value="KAG5188112.1"/>
    <property type="molecule type" value="Genomic_DNA"/>
</dbReference>
<sequence>MRCDGNVVGVSGHGIQPSFRSNITHHYQLREEDLADHLIVVPEYKIIFCSIAKVSSVAFNDLFRSLRAPFDPSMLEGTRFGRIIPFGRNSYASHNWSLQNLTQAVNDRDWVKAVFYREPLTRFVSAYKEKCERRPPGNRQLLGWSPLALPPRPPGSSFCSRIFGQRHPTFTEVVERLQQQPRIENAHWRPQHEFCGLRNIIQEFNFVELLDRRTSREKVVELLSAARVPDLKFMNDTAFNAHFPAAAAGDPSVAAEPKWHTTNADATVDSYYTRYLACIVFQYYYDDYVLFEMDVPVWARQWGFYVDGWEMKDCSTLRDVDVQP</sequence>
<keyword evidence="3 9" id="KW-0808">Transferase</keyword>
<keyword evidence="5" id="KW-1133">Transmembrane helix</keyword>
<gene>
    <name evidence="9" type="ORF">JKP88DRAFT_353524</name>
</gene>
<keyword evidence="6" id="KW-0333">Golgi apparatus</keyword>
<proteinExistence type="inferred from homology"/>
<dbReference type="Pfam" id="PF03567">
    <property type="entry name" value="Sulfotransfer_2"/>
    <property type="match status" value="1"/>
</dbReference>
<comment type="similarity">
    <text evidence="2">Belongs to the sulfotransferase 2 family.</text>
</comment>
<name>A0A836CJ81_9STRA</name>
<keyword evidence="8" id="KW-0325">Glycoprotein</keyword>
<evidence type="ECO:0000256" key="8">
    <source>
        <dbReference type="ARBA" id="ARBA00023180"/>
    </source>
</evidence>
<protein>
    <submittedName>
        <fullName evidence="9">Sulfotransferase family-domain-containing protein</fullName>
    </submittedName>
</protein>
<evidence type="ECO:0000256" key="1">
    <source>
        <dbReference type="ARBA" id="ARBA00004323"/>
    </source>
</evidence>
<organism evidence="9 10">
    <name type="scientific">Tribonema minus</name>
    <dbReference type="NCBI Taxonomy" id="303371"/>
    <lineage>
        <taxon>Eukaryota</taxon>
        <taxon>Sar</taxon>
        <taxon>Stramenopiles</taxon>
        <taxon>Ochrophyta</taxon>
        <taxon>PX clade</taxon>
        <taxon>Xanthophyceae</taxon>
        <taxon>Tribonematales</taxon>
        <taxon>Tribonemataceae</taxon>
        <taxon>Tribonema</taxon>
    </lineage>
</organism>
<dbReference type="InterPro" id="IPR005331">
    <property type="entry name" value="Sulfotransferase"/>
</dbReference>
<comment type="subcellular location">
    <subcellularLocation>
        <location evidence="1">Golgi apparatus membrane</location>
        <topology evidence="1">Single-pass type II membrane protein</topology>
    </subcellularLocation>
</comment>
<reference evidence="9" key="1">
    <citation type="submission" date="2021-02" db="EMBL/GenBank/DDBJ databases">
        <title>First Annotated Genome of the Yellow-green Alga Tribonema minus.</title>
        <authorList>
            <person name="Mahan K.M."/>
        </authorList>
    </citation>
    <scope>NUCLEOTIDE SEQUENCE</scope>
    <source>
        <strain evidence="9">UTEX B ZZ1240</strain>
    </source>
</reference>
<dbReference type="AlphaFoldDB" id="A0A836CJ81"/>
<dbReference type="OrthoDB" id="206904at2759"/>
<dbReference type="GO" id="GO:0008146">
    <property type="term" value="F:sulfotransferase activity"/>
    <property type="evidence" value="ECO:0007669"/>
    <property type="project" value="InterPro"/>
</dbReference>